<name>A0A1I0ICW4_9FIRM</name>
<evidence type="ECO:0000259" key="1">
    <source>
        <dbReference type="Pfam" id="PF02371"/>
    </source>
</evidence>
<organism evidence="2 3">
    <name type="scientific">Enterocloster clostridioformis</name>
    <dbReference type="NCBI Taxonomy" id="1531"/>
    <lineage>
        <taxon>Bacteria</taxon>
        <taxon>Bacillati</taxon>
        <taxon>Bacillota</taxon>
        <taxon>Clostridia</taxon>
        <taxon>Lachnospirales</taxon>
        <taxon>Lachnospiraceae</taxon>
        <taxon>Enterocloster</taxon>
    </lineage>
</organism>
<dbReference type="GO" id="GO:0003677">
    <property type="term" value="F:DNA binding"/>
    <property type="evidence" value="ECO:0007669"/>
    <property type="project" value="InterPro"/>
</dbReference>
<dbReference type="EMBL" id="FOIO01000037">
    <property type="protein sequence ID" value="SET94546.1"/>
    <property type="molecule type" value="Genomic_DNA"/>
</dbReference>
<dbReference type="AlphaFoldDB" id="A0A1I0ICW4"/>
<dbReference type="PANTHER" id="PTHR33055">
    <property type="entry name" value="TRANSPOSASE FOR INSERTION SEQUENCE ELEMENT IS1111A"/>
    <property type="match status" value="1"/>
</dbReference>
<comment type="caution">
    <text evidence="2">The sequence shown here is derived from an EMBL/GenBank/DDBJ whole genome shotgun (WGS) entry which is preliminary data.</text>
</comment>
<gene>
    <name evidence="2" type="ORF">SAMN05216521_103741</name>
</gene>
<dbReference type="GO" id="GO:0004803">
    <property type="term" value="F:transposase activity"/>
    <property type="evidence" value="ECO:0007669"/>
    <property type="project" value="InterPro"/>
</dbReference>
<dbReference type="GeneID" id="97122768"/>
<dbReference type="Pfam" id="PF02371">
    <property type="entry name" value="Transposase_20"/>
    <property type="match status" value="1"/>
</dbReference>
<feature type="domain" description="Transposase IS116/IS110/IS902 C-terminal" evidence="1">
    <location>
        <begin position="35"/>
        <end position="120"/>
    </location>
</feature>
<dbReference type="InterPro" id="IPR047650">
    <property type="entry name" value="Transpos_IS110"/>
</dbReference>
<sequence length="144" mass="15662">MPKSIASLHLTHLSNLLVKSSHGHFTKDLFTCLHSVLMTIPGIGTVNGGMILGEIGDILRFSTPGKLLAFAGLDPTVYQSGNFQAKRTRMSKRGSRVLRSALMNAAHNVVKNNATFKAYYDVAPPRQGHCPAKPGDVYHSFSKQ</sequence>
<proteinExistence type="predicted"/>
<dbReference type="InterPro" id="IPR003346">
    <property type="entry name" value="Transposase_20"/>
</dbReference>
<evidence type="ECO:0000313" key="2">
    <source>
        <dbReference type="EMBL" id="SET94546.1"/>
    </source>
</evidence>
<protein>
    <submittedName>
        <fullName evidence="2">Transposase IS116/IS110/IS902 family protein</fullName>
    </submittedName>
</protein>
<reference evidence="2 3" key="1">
    <citation type="submission" date="2016-10" db="EMBL/GenBank/DDBJ databases">
        <authorList>
            <person name="Varghese N."/>
            <person name="Submissions S."/>
        </authorList>
    </citation>
    <scope>NUCLEOTIDE SEQUENCE [LARGE SCALE GENOMIC DNA]</scope>
    <source>
        <strain evidence="2 3">NLAE-zl-C196</strain>
    </source>
</reference>
<accession>A0A1I0ICW4</accession>
<dbReference type="RefSeq" id="WP_002588487.1">
    <property type="nucleotide sequence ID" value="NZ_BJLB01000001.1"/>
</dbReference>
<evidence type="ECO:0000313" key="3">
    <source>
        <dbReference type="Proteomes" id="UP000182121"/>
    </source>
</evidence>
<dbReference type="GO" id="GO:0006313">
    <property type="term" value="P:DNA transposition"/>
    <property type="evidence" value="ECO:0007669"/>
    <property type="project" value="InterPro"/>
</dbReference>
<dbReference type="PANTHER" id="PTHR33055:SF15">
    <property type="entry name" value="TRANSPOSASE-RELATED"/>
    <property type="match status" value="1"/>
</dbReference>
<dbReference type="Proteomes" id="UP000182121">
    <property type="component" value="Unassembled WGS sequence"/>
</dbReference>